<sequence length="126" mass="13714">MARDPRPRNLDLSTVHFPVPAVLSILHRGSGLLLVLAIPWLAWLLERSVSGPAGFRAVVDHLDSAPARVVLVLLAWALAHHLFAGIRYLLIDVDIGVDRPRARASAWLVNAAGVAVGLLAVARWWL</sequence>
<dbReference type="GO" id="GO:0005886">
    <property type="term" value="C:plasma membrane"/>
    <property type="evidence" value="ECO:0007669"/>
    <property type="project" value="TreeGrafter"/>
</dbReference>
<evidence type="ECO:0000256" key="5">
    <source>
        <dbReference type="ARBA" id="ARBA00022617"/>
    </source>
</evidence>
<evidence type="ECO:0000256" key="1">
    <source>
        <dbReference type="ARBA" id="ARBA00004050"/>
    </source>
</evidence>
<feature type="transmembrane region" description="Helical" evidence="13">
    <location>
        <begin position="65"/>
        <end position="86"/>
    </location>
</feature>
<evidence type="ECO:0000313" key="14">
    <source>
        <dbReference type="EMBL" id="SFC99430.1"/>
    </source>
</evidence>
<dbReference type="Pfam" id="PF01127">
    <property type="entry name" value="Sdh_cyt"/>
    <property type="match status" value="1"/>
</dbReference>
<comment type="subunit">
    <text evidence="11">Part of an enzyme complex containing four subunits: a flavoprotein, an iron-sulfur protein, plus two membrane-anchoring proteins, SdhC and SdhD. The complex can form homotrimers.</text>
</comment>
<proteinExistence type="inferred from homology"/>
<comment type="function">
    <text evidence="1">Membrane-anchoring subunit of succinate dehydrogenase (SDH).</text>
</comment>
<keyword evidence="7 12" id="KW-0479">Metal-binding</keyword>
<dbReference type="GO" id="GO:0046872">
    <property type="term" value="F:metal ion binding"/>
    <property type="evidence" value="ECO:0007669"/>
    <property type="project" value="UniProtKB-KW"/>
</dbReference>
<evidence type="ECO:0000256" key="12">
    <source>
        <dbReference type="PIRSR" id="PIRSR000178-1"/>
    </source>
</evidence>
<dbReference type="InterPro" id="IPR014314">
    <property type="entry name" value="Succ_DH_cytb556"/>
</dbReference>
<dbReference type="InterPro" id="IPR034804">
    <property type="entry name" value="SQR/QFR_C/D"/>
</dbReference>
<comment type="similarity">
    <text evidence="3">Belongs to the cytochrome b560 family.</text>
</comment>
<keyword evidence="8 13" id="KW-1133">Transmembrane helix</keyword>
<dbReference type="RefSeq" id="WP_093427042.1">
    <property type="nucleotide sequence ID" value="NZ_FOMJ01000001.1"/>
</dbReference>
<comment type="subcellular location">
    <subcellularLocation>
        <location evidence="2">Membrane</location>
    </subcellularLocation>
</comment>
<keyword evidence="10 13" id="KW-0472">Membrane</keyword>
<evidence type="ECO:0000313" key="15">
    <source>
        <dbReference type="Proteomes" id="UP000198611"/>
    </source>
</evidence>
<dbReference type="PIRSF" id="PIRSF000178">
    <property type="entry name" value="SDH_cyt_b560"/>
    <property type="match status" value="1"/>
</dbReference>
<evidence type="ECO:0000256" key="6">
    <source>
        <dbReference type="ARBA" id="ARBA00022692"/>
    </source>
</evidence>
<dbReference type="STRING" id="1123397.SAMN05660831_00369"/>
<dbReference type="EMBL" id="FOMJ01000001">
    <property type="protein sequence ID" value="SFC99430.1"/>
    <property type="molecule type" value="Genomic_DNA"/>
</dbReference>
<reference evidence="14 15" key="1">
    <citation type="submission" date="2016-10" db="EMBL/GenBank/DDBJ databases">
        <authorList>
            <person name="de Groot N.N."/>
        </authorList>
    </citation>
    <scope>NUCLEOTIDE SEQUENCE [LARGE SCALE GENOMIC DNA]</scope>
    <source>
        <strain evidence="14 15">HL3</strain>
    </source>
</reference>
<evidence type="ECO:0000256" key="3">
    <source>
        <dbReference type="ARBA" id="ARBA00007244"/>
    </source>
</evidence>
<dbReference type="GO" id="GO:0006099">
    <property type="term" value="P:tricarboxylic acid cycle"/>
    <property type="evidence" value="ECO:0007669"/>
    <property type="project" value="InterPro"/>
</dbReference>
<dbReference type="OrthoDB" id="9799441at2"/>
<evidence type="ECO:0000256" key="9">
    <source>
        <dbReference type="ARBA" id="ARBA00023004"/>
    </source>
</evidence>
<feature type="transmembrane region" description="Helical" evidence="13">
    <location>
        <begin position="21"/>
        <end position="45"/>
    </location>
</feature>
<keyword evidence="9 12" id="KW-0408">Iron</keyword>
<feature type="binding site" description="axial binding residue" evidence="12">
    <location>
        <position position="81"/>
    </location>
    <ligand>
        <name>heme</name>
        <dbReference type="ChEBI" id="CHEBI:30413"/>
        <note>ligand shared with second transmembrane subunit</note>
    </ligand>
    <ligandPart>
        <name>Fe</name>
        <dbReference type="ChEBI" id="CHEBI:18248"/>
    </ligandPart>
</feature>
<accession>A0A1I1P0E8</accession>
<feature type="transmembrane region" description="Helical" evidence="13">
    <location>
        <begin position="107"/>
        <end position="125"/>
    </location>
</feature>
<evidence type="ECO:0000256" key="4">
    <source>
        <dbReference type="ARBA" id="ARBA00020076"/>
    </source>
</evidence>
<comment type="cofactor">
    <cofactor evidence="12">
        <name>heme</name>
        <dbReference type="ChEBI" id="CHEBI:30413"/>
    </cofactor>
    <text evidence="12">The heme is bound between the two transmembrane subunits.</text>
</comment>
<evidence type="ECO:0000256" key="10">
    <source>
        <dbReference type="ARBA" id="ARBA00023136"/>
    </source>
</evidence>
<keyword evidence="15" id="KW-1185">Reference proteome</keyword>
<evidence type="ECO:0000256" key="8">
    <source>
        <dbReference type="ARBA" id="ARBA00022989"/>
    </source>
</evidence>
<name>A0A1I1P0E8_9GAMM</name>
<evidence type="ECO:0000256" key="2">
    <source>
        <dbReference type="ARBA" id="ARBA00004370"/>
    </source>
</evidence>
<dbReference type="InterPro" id="IPR000701">
    <property type="entry name" value="SuccDH_FuR_B_TM-su"/>
</dbReference>
<dbReference type="SUPFAM" id="SSF81343">
    <property type="entry name" value="Fumarate reductase respiratory complex transmembrane subunits"/>
    <property type="match status" value="1"/>
</dbReference>
<evidence type="ECO:0000256" key="13">
    <source>
        <dbReference type="SAM" id="Phobius"/>
    </source>
</evidence>
<dbReference type="NCBIfam" id="TIGR02970">
    <property type="entry name" value="succ_dehyd_cytB"/>
    <property type="match status" value="1"/>
</dbReference>
<dbReference type="PANTHER" id="PTHR10978:SF5">
    <property type="entry name" value="SUCCINATE DEHYDROGENASE CYTOCHROME B560 SUBUNIT, MITOCHONDRIAL"/>
    <property type="match status" value="1"/>
</dbReference>
<keyword evidence="5 12" id="KW-0349">Heme</keyword>
<organism evidence="14 15">
    <name type="scientific">Thiohalospira halophila DSM 15071</name>
    <dbReference type="NCBI Taxonomy" id="1123397"/>
    <lineage>
        <taxon>Bacteria</taxon>
        <taxon>Pseudomonadati</taxon>
        <taxon>Pseudomonadota</taxon>
        <taxon>Gammaproteobacteria</taxon>
        <taxon>Thiohalospirales</taxon>
        <taxon>Thiohalospiraceae</taxon>
        <taxon>Thiohalospira</taxon>
    </lineage>
</organism>
<protein>
    <recommendedName>
        <fullName evidence="4">Succinate dehydrogenase cytochrome b556 subunit</fullName>
    </recommendedName>
</protein>
<dbReference type="GO" id="GO:0009055">
    <property type="term" value="F:electron transfer activity"/>
    <property type="evidence" value="ECO:0007669"/>
    <property type="project" value="InterPro"/>
</dbReference>
<keyword evidence="6 13" id="KW-0812">Transmembrane</keyword>
<dbReference type="CDD" id="cd03499">
    <property type="entry name" value="SQR_TypeC_SdhC"/>
    <property type="match status" value="1"/>
</dbReference>
<dbReference type="PANTHER" id="PTHR10978">
    <property type="entry name" value="SUCCINATE DEHYDROGENASE CYTOCHROME B560 SUBUNIT"/>
    <property type="match status" value="1"/>
</dbReference>
<gene>
    <name evidence="14" type="ORF">SAMN05660831_00369</name>
</gene>
<evidence type="ECO:0000256" key="7">
    <source>
        <dbReference type="ARBA" id="ARBA00022723"/>
    </source>
</evidence>
<dbReference type="Proteomes" id="UP000198611">
    <property type="component" value="Unassembled WGS sequence"/>
</dbReference>
<dbReference type="AlphaFoldDB" id="A0A1I1P0E8"/>
<dbReference type="Gene3D" id="1.20.1300.10">
    <property type="entry name" value="Fumarate reductase/succinate dehydrogenase, transmembrane subunit"/>
    <property type="match status" value="1"/>
</dbReference>
<evidence type="ECO:0000256" key="11">
    <source>
        <dbReference type="ARBA" id="ARBA00025912"/>
    </source>
</evidence>